<dbReference type="Proteomes" id="UP000726737">
    <property type="component" value="Unassembled WGS sequence"/>
</dbReference>
<evidence type="ECO:0000313" key="1">
    <source>
        <dbReference type="EMBL" id="KAG0253063.1"/>
    </source>
</evidence>
<dbReference type="OrthoDB" id="408493at2759"/>
<accession>A0A9P6TZD6</accession>
<comment type="caution">
    <text evidence="1">The sequence shown here is derived from an EMBL/GenBank/DDBJ whole genome shotgun (WGS) entry which is preliminary data.</text>
</comment>
<dbReference type="Pfam" id="PF03385">
    <property type="entry name" value="STELLO"/>
    <property type="match status" value="1"/>
</dbReference>
<protein>
    <submittedName>
        <fullName evidence="1">Uncharacterized protein</fullName>
    </submittedName>
</protein>
<sequence>MEREYWRHALLMNVNVVVIADTKSPKDWECGSCVYLTVEDQQCLDFGIVEVIPYRAYTRKNIGYLWAIQHGATTIFDTDDDNLPTVKDIVFESHTEGVIAYRSSDSSERSVNVYSHFGRPDIWPRGFPLSEINVRRPVTYLPSYNSLPELERKSVAPPVLIQQGLADLDPDVDAIFRLTQVQELKKAKFCKKSPAVQLLPGSFCPFNSQNTLFRHDAFWGLLLPITVCDIWRGYWVQRILWDVNGSLSFTKPTVDQIRNAHSYQADYEDELQIYSDTSKLINFLANWSSRSRKVETRIVDLMKAMAKEKFIGAADVDLAKRWVKDLQRVGYVFPKVTTVYDHKKIQKSVNTCQQPLQHLVDSYRLSHEALMQCKADTDPAMTKIQVTESMDPSTTFKDILLVVNFNWPLYDAIEPFLSIYKPFFPNIAIYGMDVPDNLQGVVKEVDNTRGNTGYRSLVTAMEEYPNYSGYLYTNDDTVLNVFQLAEFDQDKVWKQVPILPEDLRDRSKPPPFPWHWDKPGTTNMWNDPTSLTEVQKQRIAKFTKVQGPADIKSYCDAVYVPARISLELKDVLARFLKHDVFLELGVGLALVAVEPTEDWVDWTESYLWYGGERKLWRDYLKPGVGIVHPVKLLKDKRARDNILDWIQTVEIIYE</sequence>
<proteinExistence type="predicted"/>
<reference evidence="1" key="1">
    <citation type="journal article" date="2020" name="Fungal Divers.">
        <title>Resolving the Mortierellaceae phylogeny through synthesis of multi-gene phylogenetics and phylogenomics.</title>
        <authorList>
            <person name="Vandepol N."/>
            <person name="Liber J."/>
            <person name="Desiro A."/>
            <person name="Na H."/>
            <person name="Kennedy M."/>
            <person name="Barry K."/>
            <person name="Grigoriev I.V."/>
            <person name="Miller A.N."/>
            <person name="O'Donnell K."/>
            <person name="Stajich J.E."/>
            <person name="Bonito G."/>
        </authorList>
    </citation>
    <scope>NUCLEOTIDE SEQUENCE</scope>
    <source>
        <strain evidence="1">KOD948</strain>
    </source>
</reference>
<dbReference type="EMBL" id="JAAAJA010000481">
    <property type="protein sequence ID" value="KAG0253063.1"/>
    <property type="molecule type" value="Genomic_DNA"/>
</dbReference>
<dbReference type="AlphaFoldDB" id="A0A9P6TZD6"/>
<gene>
    <name evidence="1" type="ORF">BG011_006579</name>
</gene>
<dbReference type="PANTHER" id="PTHR31362:SF0">
    <property type="entry name" value="EXOSTOSIN DOMAIN-CONTAINING PROTEIN-RELATED"/>
    <property type="match status" value="1"/>
</dbReference>
<name>A0A9P6TZD6_9FUNG</name>
<dbReference type="InterPro" id="IPR005049">
    <property type="entry name" value="STL-like"/>
</dbReference>
<organism evidence="1 2">
    <name type="scientific">Mortierella polycephala</name>
    <dbReference type="NCBI Taxonomy" id="41804"/>
    <lineage>
        <taxon>Eukaryota</taxon>
        <taxon>Fungi</taxon>
        <taxon>Fungi incertae sedis</taxon>
        <taxon>Mucoromycota</taxon>
        <taxon>Mortierellomycotina</taxon>
        <taxon>Mortierellomycetes</taxon>
        <taxon>Mortierellales</taxon>
        <taxon>Mortierellaceae</taxon>
        <taxon>Mortierella</taxon>
    </lineage>
</organism>
<keyword evidence="2" id="KW-1185">Reference proteome</keyword>
<dbReference type="PANTHER" id="PTHR31362">
    <property type="entry name" value="GLYCOSYLTRANSFERASE STELLO1-RELATED"/>
    <property type="match status" value="1"/>
</dbReference>
<evidence type="ECO:0000313" key="2">
    <source>
        <dbReference type="Proteomes" id="UP000726737"/>
    </source>
</evidence>